<protein>
    <submittedName>
        <fullName evidence="1">Uncharacterized protein</fullName>
    </submittedName>
</protein>
<organism evidence="1">
    <name type="scientific">viral metagenome</name>
    <dbReference type="NCBI Taxonomy" id="1070528"/>
    <lineage>
        <taxon>unclassified sequences</taxon>
        <taxon>metagenomes</taxon>
        <taxon>organismal metagenomes</taxon>
    </lineage>
</organism>
<accession>A0A6C0DM35</accession>
<name>A0A6C0DM35_9ZZZZ</name>
<proteinExistence type="predicted"/>
<reference evidence="1" key="1">
    <citation type="journal article" date="2020" name="Nature">
        <title>Giant virus diversity and host interactions through global metagenomics.</title>
        <authorList>
            <person name="Schulz F."/>
            <person name="Roux S."/>
            <person name="Paez-Espino D."/>
            <person name="Jungbluth S."/>
            <person name="Walsh D.A."/>
            <person name="Denef V.J."/>
            <person name="McMahon K.D."/>
            <person name="Konstantinidis K.T."/>
            <person name="Eloe-Fadrosh E.A."/>
            <person name="Kyrpides N.C."/>
            <person name="Woyke T."/>
        </authorList>
    </citation>
    <scope>NUCLEOTIDE SEQUENCE</scope>
    <source>
        <strain evidence="1">GVMAG-M-3300023174-24</strain>
    </source>
</reference>
<evidence type="ECO:0000313" key="1">
    <source>
        <dbReference type="EMBL" id="QHT17334.1"/>
    </source>
</evidence>
<dbReference type="AlphaFoldDB" id="A0A6C0DM35"/>
<dbReference type="EMBL" id="MN739633">
    <property type="protein sequence ID" value="QHT17334.1"/>
    <property type="molecule type" value="Genomic_DNA"/>
</dbReference>
<sequence>MPFIHFSNQVFSGYSNATQNTKQKITMKPLFTAQSSVYYKPHSLASGGVGTVRNSRSKARFT</sequence>